<dbReference type="CDD" id="cd02696">
    <property type="entry name" value="MurNAc-LAA"/>
    <property type="match status" value="1"/>
</dbReference>
<evidence type="ECO:0000256" key="2">
    <source>
        <dbReference type="SAM" id="MobiDB-lite"/>
    </source>
</evidence>
<sequence length="318" mass="32808">MPTVPREGKNVTSRALAAALVLCGLGVAACGGAQDDGAAGPASPGPATSPADPGASAPAGSPDSDAPATPAEERTAPPSGETTATSDSTVPAPGGSAAVKPLRGKVVVIDPGHNGHNYRDPSAINRQVDVLTHKKACDTTGTATNDGYAEAAFTWDVSRRLKALLESRGATVKLTRPNNTGVGPCITERAAVGNRARADAAISVHADGARATDRGFHVIIPKKINGPVDPVVDDSEKLGRAVRNAFRNGTGLPYSTYIGRNALSFRNDLGGLNLSKVPKVFIECGNMRNADEARKFRNAQFRARIALSLANGLQDYLT</sequence>
<evidence type="ECO:0000313" key="5">
    <source>
        <dbReference type="EMBL" id="GGK86732.1"/>
    </source>
</evidence>
<dbReference type="SUPFAM" id="SSF53187">
    <property type="entry name" value="Zn-dependent exopeptidases"/>
    <property type="match status" value="1"/>
</dbReference>
<dbReference type="InterPro" id="IPR050695">
    <property type="entry name" value="N-acetylmuramoyl_amidase_3"/>
</dbReference>
<dbReference type="InterPro" id="IPR002508">
    <property type="entry name" value="MurNAc-LAA_cat"/>
</dbReference>
<evidence type="ECO:0000256" key="1">
    <source>
        <dbReference type="ARBA" id="ARBA00022801"/>
    </source>
</evidence>
<evidence type="ECO:0000256" key="3">
    <source>
        <dbReference type="SAM" id="SignalP"/>
    </source>
</evidence>
<dbReference type="Gene3D" id="3.40.630.40">
    <property type="entry name" value="Zn-dependent exopeptidases"/>
    <property type="match status" value="1"/>
</dbReference>
<organism evidence="5 6">
    <name type="scientific">Planomonospora parontospora</name>
    <dbReference type="NCBI Taxonomy" id="58119"/>
    <lineage>
        <taxon>Bacteria</taxon>
        <taxon>Bacillati</taxon>
        <taxon>Actinomycetota</taxon>
        <taxon>Actinomycetes</taxon>
        <taxon>Streptosporangiales</taxon>
        <taxon>Streptosporangiaceae</taxon>
        <taxon>Planomonospora</taxon>
    </lineage>
</organism>
<proteinExistence type="predicted"/>
<dbReference type="PANTHER" id="PTHR30404:SF0">
    <property type="entry name" value="N-ACETYLMURAMOYL-L-ALANINE AMIDASE AMIC"/>
    <property type="match status" value="1"/>
</dbReference>
<feature type="domain" description="MurNAc-LAA" evidence="4">
    <location>
        <begin position="190"/>
        <end position="314"/>
    </location>
</feature>
<gene>
    <name evidence="5" type="ORF">GCM10010126_52500</name>
</gene>
<feature type="compositionally biased region" description="Polar residues" evidence="2">
    <location>
        <begin position="80"/>
        <end position="89"/>
    </location>
</feature>
<dbReference type="GO" id="GO:0008745">
    <property type="term" value="F:N-acetylmuramoyl-L-alanine amidase activity"/>
    <property type="evidence" value="ECO:0007669"/>
    <property type="project" value="InterPro"/>
</dbReference>
<dbReference type="Proteomes" id="UP000627984">
    <property type="component" value="Unassembled WGS sequence"/>
</dbReference>
<dbReference type="AlphaFoldDB" id="A0AA37BLG8"/>
<keyword evidence="3" id="KW-0732">Signal</keyword>
<dbReference type="SMART" id="SM00646">
    <property type="entry name" value="Ami_3"/>
    <property type="match status" value="1"/>
</dbReference>
<dbReference type="PANTHER" id="PTHR30404">
    <property type="entry name" value="N-ACETYLMURAMOYL-L-ALANINE AMIDASE"/>
    <property type="match status" value="1"/>
</dbReference>
<feature type="signal peptide" evidence="3">
    <location>
        <begin position="1"/>
        <end position="33"/>
    </location>
</feature>
<protein>
    <recommendedName>
        <fullName evidence="4">MurNAc-LAA domain-containing protein</fullName>
    </recommendedName>
</protein>
<dbReference type="Pfam" id="PF01520">
    <property type="entry name" value="Amidase_3"/>
    <property type="match status" value="1"/>
</dbReference>
<evidence type="ECO:0000259" key="4">
    <source>
        <dbReference type="SMART" id="SM00646"/>
    </source>
</evidence>
<dbReference type="GO" id="GO:0009253">
    <property type="term" value="P:peptidoglycan catabolic process"/>
    <property type="evidence" value="ECO:0007669"/>
    <property type="project" value="InterPro"/>
</dbReference>
<feature type="chain" id="PRO_5041236571" description="MurNAc-LAA domain-containing protein" evidence="3">
    <location>
        <begin position="34"/>
        <end position="318"/>
    </location>
</feature>
<dbReference type="GO" id="GO:0030288">
    <property type="term" value="C:outer membrane-bounded periplasmic space"/>
    <property type="evidence" value="ECO:0007669"/>
    <property type="project" value="TreeGrafter"/>
</dbReference>
<dbReference type="PROSITE" id="PS51257">
    <property type="entry name" value="PROKAR_LIPOPROTEIN"/>
    <property type="match status" value="1"/>
</dbReference>
<reference evidence="5" key="1">
    <citation type="journal article" date="2014" name="Int. J. Syst. Evol. Microbiol.">
        <title>Complete genome sequence of Corynebacterium casei LMG S-19264T (=DSM 44701T), isolated from a smear-ripened cheese.</title>
        <authorList>
            <consortium name="US DOE Joint Genome Institute (JGI-PGF)"/>
            <person name="Walter F."/>
            <person name="Albersmeier A."/>
            <person name="Kalinowski J."/>
            <person name="Ruckert C."/>
        </authorList>
    </citation>
    <scope>NUCLEOTIDE SEQUENCE</scope>
    <source>
        <strain evidence="5">JCM 3093</strain>
    </source>
</reference>
<feature type="compositionally biased region" description="Low complexity" evidence="2">
    <location>
        <begin position="32"/>
        <end position="70"/>
    </location>
</feature>
<accession>A0AA37BLG8</accession>
<reference evidence="5" key="2">
    <citation type="submission" date="2022-09" db="EMBL/GenBank/DDBJ databases">
        <authorList>
            <person name="Sun Q."/>
            <person name="Ohkuma M."/>
        </authorList>
    </citation>
    <scope>NUCLEOTIDE SEQUENCE</scope>
    <source>
        <strain evidence="5">JCM 3093</strain>
    </source>
</reference>
<evidence type="ECO:0000313" key="6">
    <source>
        <dbReference type="Proteomes" id="UP000627984"/>
    </source>
</evidence>
<comment type="caution">
    <text evidence="5">The sequence shown here is derived from an EMBL/GenBank/DDBJ whole genome shotgun (WGS) entry which is preliminary data.</text>
</comment>
<dbReference type="EMBL" id="BMQD01000018">
    <property type="protein sequence ID" value="GGK86732.1"/>
    <property type="molecule type" value="Genomic_DNA"/>
</dbReference>
<name>A0AA37BLG8_9ACTN</name>
<feature type="region of interest" description="Disordered" evidence="2">
    <location>
        <begin position="32"/>
        <end position="99"/>
    </location>
</feature>
<keyword evidence="1" id="KW-0378">Hydrolase</keyword>